<comment type="caution">
    <text evidence="3">The sequence shown here is derived from an EMBL/GenBank/DDBJ whole genome shotgun (WGS) entry which is preliminary data.</text>
</comment>
<evidence type="ECO:0000313" key="4">
    <source>
        <dbReference type="Proteomes" id="UP000092607"/>
    </source>
</evidence>
<evidence type="ECO:0000313" key="3">
    <source>
        <dbReference type="EMBL" id="OBX62871.1"/>
    </source>
</evidence>
<protein>
    <submittedName>
        <fullName evidence="3">Uncharacterized protein</fullName>
    </submittedName>
</protein>
<gene>
    <name evidence="3" type="ORF">A9309_06905</name>
</gene>
<dbReference type="InterPro" id="IPR041223">
    <property type="entry name" value="ApeA_NTD"/>
</dbReference>
<reference evidence="3 4" key="1">
    <citation type="submission" date="2016-06" db="EMBL/GenBank/DDBJ databases">
        <title>Draft genome of Moraxella lacunata CCUG 57757A.</title>
        <authorList>
            <person name="Salva-Serra F."/>
            <person name="Engstrom-Jakobsson H."/>
            <person name="Thorell K."/>
            <person name="Gonzales-Siles L."/>
            <person name="Karlsson R."/>
            <person name="Boulund F."/>
            <person name="Engstrand L."/>
            <person name="Kristiansson E."/>
            <person name="Moore E."/>
        </authorList>
    </citation>
    <scope>NUCLEOTIDE SEQUENCE [LARGE SCALE GENOMIC DNA]</scope>
    <source>
        <strain evidence="3 4">CCUG 57757A</strain>
    </source>
</reference>
<feature type="domain" description="ApeA N-terminal" evidence="2">
    <location>
        <begin position="10"/>
        <end position="276"/>
    </location>
</feature>
<evidence type="ECO:0000259" key="2">
    <source>
        <dbReference type="Pfam" id="PF18862"/>
    </source>
</evidence>
<evidence type="ECO:0000259" key="1">
    <source>
        <dbReference type="Pfam" id="PF18739"/>
    </source>
</evidence>
<dbReference type="RefSeq" id="WP_065255011.1">
    <property type="nucleotide sequence ID" value="NZ_JARDJM010000007.1"/>
</dbReference>
<dbReference type="InterPro" id="IPR041229">
    <property type="entry name" value="HEPN_Apea"/>
</dbReference>
<dbReference type="Pfam" id="PF18862">
    <property type="entry name" value="ApeA_NTD1"/>
    <property type="match status" value="1"/>
</dbReference>
<dbReference type="Proteomes" id="UP000092607">
    <property type="component" value="Unassembled WGS sequence"/>
</dbReference>
<sequence>MRVDDFSQEGYFWLKDEQNKKFSGTVTVKNGGNSTLKIQVDDYANLKEFQDKFWQQKENIIIYGDCNNKFSVFLDCFIQTVGNNFVLFQIGKSIFDTLPNYDFSKPKFIKFSFDNIYTWVKNNFKVIENEISYENKKVFLEFPIRNDVVLFSNQDFEISVNFLYQTKHNEQINDYTSSIIEKPYIQISILNDNCSNFEFLFEKIYKFIGFILIDAGKISSLTNVQVGYVENYFSPIYYTSSPFISELKDVSKSDFCFGLDSIIKLKENNIDIIKTWFDNFDHLSNSLNLYINKKSAKNVHIDTHFVWLTQALEGFHKLAIDNKKIILKERLEKLFEVTDILEMKLFDIAKIKSLVPNIVKLRNHFIHSNNEFQMGQKLAYNILAFNYLLELIYLLNLLKFLGLNDNHLQGLLTVHIKGYHLQNTKNHTAKFINDYFAMENQNPQNGA</sequence>
<organism evidence="3 4">
    <name type="scientific">Moraxella lacunata</name>
    <dbReference type="NCBI Taxonomy" id="477"/>
    <lineage>
        <taxon>Bacteria</taxon>
        <taxon>Pseudomonadati</taxon>
        <taxon>Pseudomonadota</taxon>
        <taxon>Gammaproteobacteria</taxon>
        <taxon>Moraxellales</taxon>
        <taxon>Moraxellaceae</taxon>
        <taxon>Moraxella</taxon>
    </lineage>
</organism>
<dbReference type="Pfam" id="PF18739">
    <property type="entry name" value="HEPN_Apea"/>
    <property type="match status" value="1"/>
</dbReference>
<accession>A0A1B8Q265</accession>
<feature type="domain" description="Apea-like HEPN" evidence="1">
    <location>
        <begin position="310"/>
        <end position="405"/>
    </location>
</feature>
<proteinExistence type="predicted"/>
<dbReference type="AlphaFoldDB" id="A0A1B8Q265"/>
<name>A0A1B8Q265_MORLA</name>
<dbReference type="EMBL" id="LZMS01000058">
    <property type="protein sequence ID" value="OBX62871.1"/>
    <property type="molecule type" value="Genomic_DNA"/>
</dbReference>